<dbReference type="GO" id="GO:0000712">
    <property type="term" value="P:resolution of meiotic recombination intermediates"/>
    <property type="evidence" value="ECO:0007669"/>
    <property type="project" value="TreeGrafter"/>
</dbReference>
<dbReference type="OMA" id="MCILQVV"/>
<dbReference type="InterPro" id="IPR042470">
    <property type="entry name" value="RMI1_N_C_sf"/>
</dbReference>
<dbReference type="GO" id="GO:0000166">
    <property type="term" value="F:nucleotide binding"/>
    <property type="evidence" value="ECO:0007669"/>
    <property type="project" value="InterPro"/>
</dbReference>
<dbReference type="Pfam" id="PF16099">
    <property type="entry name" value="RMI1_C"/>
    <property type="match status" value="1"/>
</dbReference>
<evidence type="ECO:0000256" key="1">
    <source>
        <dbReference type="ARBA" id="ARBA00006395"/>
    </source>
</evidence>
<feature type="compositionally biased region" description="Low complexity" evidence="4">
    <location>
        <begin position="20"/>
        <end position="29"/>
    </location>
</feature>
<dbReference type="Proteomes" id="UP000035740">
    <property type="component" value="Unassembled WGS sequence"/>
</dbReference>
<dbReference type="EMBL" id="KQ090296">
    <property type="protein sequence ID" value="KMS97689.1"/>
    <property type="molecule type" value="Genomic_DNA"/>
</dbReference>
<feature type="domain" description="RMI1 N-terminal" evidence="7">
    <location>
        <begin position="116"/>
        <end position="163"/>
    </location>
</feature>
<feature type="region of interest" description="Disordered" evidence="4">
    <location>
        <begin position="412"/>
        <end position="462"/>
    </location>
</feature>
<reference evidence="8 9" key="1">
    <citation type="journal article" date="2014" name="Nature">
        <title>The genome of the recently domesticated crop plant sugar beet (Beta vulgaris).</title>
        <authorList>
            <person name="Dohm J.C."/>
            <person name="Minoche A.E."/>
            <person name="Holtgrawe D."/>
            <person name="Capella-Gutierrez S."/>
            <person name="Zakrzewski F."/>
            <person name="Tafer H."/>
            <person name="Rupp O."/>
            <person name="Sorensen T.R."/>
            <person name="Stracke R."/>
            <person name="Reinhardt R."/>
            <person name="Goesmann A."/>
            <person name="Kraft T."/>
            <person name="Schulz B."/>
            <person name="Stadler P.F."/>
            <person name="Schmidt T."/>
            <person name="Gabaldon T."/>
            <person name="Lehrach H."/>
            <person name="Weisshaar B."/>
            <person name="Himmelbauer H."/>
        </authorList>
    </citation>
    <scope>NUCLEOTIDE SEQUENCE [LARGE SCALE GENOMIC DNA]</scope>
    <source>
        <tissue evidence="8">Taproot</tissue>
    </source>
</reference>
<dbReference type="PANTHER" id="PTHR14790">
    <property type="entry name" value="RECQ-MEDIATED GENOME INSTABILITY PROTEIN 1 RMI1"/>
    <property type="match status" value="1"/>
</dbReference>
<dbReference type="InterPro" id="IPR013894">
    <property type="entry name" value="RMI1_OB"/>
</dbReference>
<feature type="domain" description="RecQ mediated genome instability protein 1 OB-fold" evidence="5">
    <location>
        <begin position="170"/>
        <end position="281"/>
    </location>
</feature>
<evidence type="ECO:0000256" key="3">
    <source>
        <dbReference type="ARBA" id="ARBA00077519"/>
    </source>
</evidence>
<evidence type="ECO:0000259" key="6">
    <source>
        <dbReference type="Pfam" id="PF16099"/>
    </source>
</evidence>
<gene>
    <name evidence="8" type="ORF">BVRB_5g124730</name>
</gene>
<dbReference type="FunFam" id="2.40.50.770:FF:000004">
    <property type="entry name" value="RecQ-mediated instability protein (DUF1767)"/>
    <property type="match status" value="1"/>
</dbReference>
<dbReference type="GO" id="GO:0016604">
    <property type="term" value="C:nuclear body"/>
    <property type="evidence" value="ECO:0007669"/>
    <property type="project" value="TreeGrafter"/>
</dbReference>
<protein>
    <recommendedName>
        <fullName evidence="2">RecQ-mediated genome instability protein 1</fullName>
    </recommendedName>
    <alternativeName>
        <fullName evidence="3">BLM-associated protein of 75 kDa homolog</fullName>
    </alternativeName>
</protein>
<dbReference type="Pfam" id="PF08585">
    <property type="entry name" value="RMI1_N_C"/>
    <property type="match status" value="1"/>
</dbReference>
<evidence type="ECO:0000259" key="7">
    <source>
        <dbReference type="Pfam" id="PF21000"/>
    </source>
</evidence>
<evidence type="ECO:0000256" key="2">
    <source>
        <dbReference type="ARBA" id="ARBA00018987"/>
    </source>
</evidence>
<name>A0A0J8B8S2_BETVV</name>
<sequence length="656" mass="72688">MSRRRLRTIYTSSSEDEEVPQQPQQQEQQQQEDEQHVVFDEPMYEEIEEEIDIPSPNQIPNISSVTLNSSHSTTVAEPPSVELSDEDFIDVSEHLSPPSPIPARVLSDCPVNDHLRKLGLNLKREWLDSCKLGLHNTVPGFNNFDVEAKAKLCFAQFLCSDFNYSGAGVLPPNVHQLHLVDLAGPFVLQVDEVINISCPLRERYKNAAPGLKRCLKLSMTDGVQHVFGMEYRPIKCLEALAPAGFKVVIRNVNIRRGLLMLVPEVLEILGGSVEELEAARQRLVHEVNKPPRGKRTRSGIVPPLSTRATLAAWAQNGVNNDSTSVNDANHVPGNTRNSMLHAATQFREYTLGGDPISRIRQAPHAGRVITELSSSGRTDQHSLSSVSAQNNTSRGSAQLYSSLEARVLPVGTDATEPLHGKESAEHSTRRETAQTSVGVDAHEFPTSNRAPEQAPAGEHTELNLPSATVTENEDAHMVDYMEHPFILSGERELPFIYLASLSAIWDAVQFNKPFIKGKIKCFLTGVKRFQYKGRSMFELRVYVDDGSLISEILIHHNVVHKVIGYSPEGVTAALSSSDDKVVEDMKSVLKQFQIFLINFEGSMLLEMNKTSTIPVALEMNQGCPTSDAWLLLQRLTPVTSNPVHRNSQSDVITLSP</sequence>
<accession>A0A0J8B8S2</accession>
<evidence type="ECO:0000259" key="5">
    <source>
        <dbReference type="Pfam" id="PF08585"/>
    </source>
</evidence>
<evidence type="ECO:0000313" key="8">
    <source>
        <dbReference type="EMBL" id="KMS97689.1"/>
    </source>
</evidence>
<dbReference type="InterPro" id="IPR032199">
    <property type="entry name" value="RMI1_C"/>
</dbReference>
<organism evidence="8 9">
    <name type="scientific">Beta vulgaris subsp. vulgaris</name>
    <name type="common">Beet</name>
    <dbReference type="NCBI Taxonomy" id="3555"/>
    <lineage>
        <taxon>Eukaryota</taxon>
        <taxon>Viridiplantae</taxon>
        <taxon>Streptophyta</taxon>
        <taxon>Embryophyta</taxon>
        <taxon>Tracheophyta</taxon>
        <taxon>Spermatophyta</taxon>
        <taxon>Magnoliopsida</taxon>
        <taxon>eudicotyledons</taxon>
        <taxon>Gunneridae</taxon>
        <taxon>Pentapetalae</taxon>
        <taxon>Caryophyllales</taxon>
        <taxon>Chenopodiaceae</taxon>
        <taxon>Betoideae</taxon>
        <taxon>Beta</taxon>
    </lineage>
</organism>
<dbReference type="PANTHER" id="PTHR14790:SF15">
    <property type="entry name" value="RECQ-MEDIATED GENOME INSTABILITY PROTEIN 1"/>
    <property type="match status" value="1"/>
</dbReference>
<feature type="region of interest" description="Disordered" evidence="4">
    <location>
        <begin position="1"/>
        <end position="38"/>
    </location>
</feature>
<dbReference type="AlphaFoldDB" id="A0A0J8B8S2"/>
<dbReference type="eggNOG" id="ENOG502QPJ3">
    <property type="taxonomic scope" value="Eukaryota"/>
</dbReference>
<proteinExistence type="inferred from homology"/>
<dbReference type="GO" id="GO:0000724">
    <property type="term" value="P:double-strand break repair via homologous recombination"/>
    <property type="evidence" value="ECO:0007669"/>
    <property type="project" value="TreeGrafter"/>
</dbReference>
<evidence type="ECO:0000313" key="9">
    <source>
        <dbReference type="Proteomes" id="UP000035740"/>
    </source>
</evidence>
<dbReference type="Gene3D" id="2.40.50.770">
    <property type="entry name" value="RecQ-mediated genome instability protein Rmi1, C-terminal domain"/>
    <property type="match status" value="1"/>
</dbReference>
<dbReference type="Pfam" id="PF21000">
    <property type="entry name" value="RMI1_N_N"/>
    <property type="match status" value="1"/>
</dbReference>
<dbReference type="Gramene" id="KMS97689">
    <property type="protein sequence ID" value="KMS97689"/>
    <property type="gene ID" value="BVRB_5g124730"/>
</dbReference>
<dbReference type="OrthoDB" id="341511at2759"/>
<dbReference type="InterPro" id="IPR049363">
    <property type="entry name" value="RMI1_N"/>
</dbReference>
<feature type="domain" description="RecQ-mediated genome instability protein 1 C-terminal OB-fold" evidence="6">
    <location>
        <begin position="493"/>
        <end position="635"/>
    </location>
</feature>
<comment type="similarity">
    <text evidence="1">Belongs to the RMI1 family.</text>
</comment>
<dbReference type="GO" id="GO:0031422">
    <property type="term" value="C:RecQ family helicase-topoisomerase III complex"/>
    <property type="evidence" value="ECO:0007669"/>
    <property type="project" value="TreeGrafter"/>
</dbReference>
<keyword evidence="9" id="KW-1185">Reference proteome</keyword>
<dbReference type="SMART" id="SM01161">
    <property type="entry name" value="DUF1767"/>
    <property type="match status" value="1"/>
</dbReference>
<evidence type="ECO:0000256" key="4">
    <source>
        <dbReference type="SAM" id="MobiDB-lite"/>
    </source>
</evidence>
<feature type="region of interest" description="Disordered" evidence="4">
    <location>
        <begin position="372"/>
        <end position="395"/>
    </location>
</feature>
<feature type="compositionally biased region" description="Basic and acidic residues" evidence="4">
    <location>
        <begin position="416"/>
        <end position="432"/>
    </location>
</feature>